<evidence type="ECO:0000259" key="18">
    <source>
        <dbReference type="Pfam" id="PF03712"/>
    </source>
</evidence>
<dbReference type="InterPro" id="IPR014784">
    <property type="entry name" value="Cu2_ascorb_mOase-like_C"/>
</dbReference>
<evidence type="ECO:0000256" key="3">
    <source>
        <dbReference type="ARBA" id="ARBA00012689"/>
    </source>
</evidence>
<accession>A0A8B7Z1W8</accession>
<dbReference type="InterPro" id="IPR000720">
    <property type="entry name" value="PHM/PAL"/>
</dbReference>
<dbReference type="GeneID" id="110982914"/>
<dbReference type="GO" id="GO:0016020">
    <property type="term" value="C:membrane"/>
    <property type="evidence" value="ECO:0007669"/>
    <property type="project" value="InterPro"/>
</dbReference>
<feature type="disulfide bond" evidence="15">
    <location>
        <begin position="382"/>
        <end position="403"/>
    </location>
</feature>
<dbReference type="InterPro" id="IPR024548">
    <property type="entry name" value="Cu2_monoox_C"/>
</dbReference>
<evidence type="ECO:0000256" key="5">
    <source>
        <dbReference type="ARBA" id="ARBA00022723"/>
    </source>
</evidence>
<reference evidence="20" key="1">
    <citation type="submission" date="2025-08" db="UniProtKB">
        <authorList>
            <consortium name="RefSeq"/>
        </authorList>
    </citation>
    <scope>IDENTIFICATION</scope>
</reference>
<dbReference type="InterPro" id="IPR036939">
    <property type="entry name" value="Cu2_ascorb_mOase_N_sf"/>
</dbReference>
<evidence type="ECO:0000256" key="13">
    <source>
        <dbReference type="ARBA" id="ARBA00048431"/>
    </source>
</evidence>
<keyword evidence="12" id="KW-0325">Glycoprotein</keyword>
<evidence type="ECO:0000313" key="20">
    <source>
        <dbReference type="RefSeq" id="XP_022097391.1"/>
    </source>
</evidence>
<dbReference type="Gene3D" id="2.60.120.230">
    <property type="match status" value="1"/>
</dbReference>
<dbReference type="FunFam" id="2.60.120.230:FF:000002">
    <property type="entry name" value="Peptidyl-glycine alpha-amidating monooxygenase B"/>
    <property type="match status" value="1"/>
</dbReference>
<proteinExistence type="inferred from homology"/>
<feature type="transmembrane region" description="Helical" evidence="16">
    <location>
        <begin position="84"/>
        <end position="104"/>
    </location>
</feature>
<evidence type="ECO:0000256" key="10">
    <source>
        <dbReference type="ARBA" id="ARBA00023033"/>
    </source>
</evidence>
<dbReference type="PANTHER" id="PTHR10680">
    <property type="entry name" value="PEPTIDYL-GLYCINE ALPHA-AMIDATING MONOOXYGENASE"/>
    <property type="match status" value="1"/>
</dbReference>
<keyword evidence="16" id="KW-0472">Membrane</keyword>
<keyword evidence="8" id="KW-0560">Oxidoreductase</keyword>
<sequence>MLRPIGARRKRTVGEQFTQRARMHITTCVPHTDTLTTKEPAQLALVVGDAPTCLTYMYLASLLYSKASHTNGILVLATMADAYFLGRVSLVFVVLVAVSARGLYPGLNYYYALYGDYPEYFDASSSSDVPEEGLPYVDDNGRFEYNLTMPGVRPPKPDTYYCYSMPLSDEVPVFIVGYQPLAQKMTAHHMILFGCAVPGGTDTVWNCGEMAGTGDNPPCLMGEKIQYAWAMDAPPLKLPNDVGFEVGGNTGINYLVLQVHYNNVDKFKDGTQDFSGIGLQMTFRPQDHLAGVYFMVTNDGEIKANTETKLEAACEYQDSSTLYPFAYRVHTHKLGKVVSGYRIRDDNWEEVGKRNPQLPQMFYPVSNPGSTIEKGDTLAMRCTFEGDKDKDTYIGSTTKDEMCNFYIMFYTKKEPMPEFDTCIDYDYHWVDHLKNIPDKQASTLPDPPESE</sequence>
<keyword evidence="16" id="KW-1133">Transmembrane helix</keyword>
<comment type="subcellular location">
    <subcellularLocation>
        <location evidence="1">Secreted</location>
    </subcellularLocation>
</comment>
<feature type="binding site" evidence="14">
    <location>
        <position position="189"/>
    </location>
    <ligand>
        <name>Cu(2+)</name>
        <dbReference type="ChEBI" id="CHEBI:29036"/>
        <label>1</label>
        <note>catalytic</note>
    </ligand>
</feature>
<keyword evidence="5 14" id="KW-0479">Metal-binding</keyword>
<comment type="cofactor">
    <cofactor evidence="14">
        <name>Cu(2+)</name>
        <dbReference type="ChEBI" id="CHEBI:29036"/>
    </cofactor>
    <text evidence="14">Binds 2 Cu(2+) ions per subunit.</text>
</comment>
<dbReference type="InterPro" id="IPR008977">
    <property type="entry name" value="PHM/PNGase_F_dom_sf"/>
</dbReference>
<evidence type="ECO:0000259" key="17">
    <source>
        <dbReference type="Pfam" id="PF01082"/>
    </source>
</evidence>
<evidence type="ECO:0000256" key="4">
    <source>
        <dbReference type="ARBA" id="ARBA00022525"/>
    </source>
</evidence>
<dbReference type="OrthoDB" id="10044505at2759"/>
<dbReference type="FunFam" id="2.60.120.310:FF:000005">
    <property type="entry name" value="Peptidylglycine alpha-hydroxylating monooxygenase"/>
    <property type="match status" value="1"/>
</dbReference>
<feature type="domain" description="Copper type II ascorbate-dependent monooxygenase N-terminal" evidence="17">
    <location>
        <begin position="146"/>
        <end position="267"/>
    </location>
</feature>
<organism evidence="19 20">
    <name type="scientific">Acanthaster planci</name>
    <name type="common">Crown-of-thorns starfish</name>
    <dbReference type="NCBI Taxonomy" id="133434"/>
    <lineage>
        <taxon>Eukaryota</taxon>
        <taxon>Metazoa</taxon>
        <taxon>Echinodermata</taxon>
        <taxon>Eleutherozoa</taxon>
        <taxon>Asterozoa</taxon>
        <taxon>Asteroidea</taxon>
        <taxon>Valvatacea</taxon>
        <taxon>Valvatida</taxon>
        <taxon>Acanthasteridae</taxon>
        <taxon>Acanthaster</taxon>
    </lineage>
</organism>
<keyword evidence="11 15" id="KW-1015">Disulfide bond</keyword>
<dbReference type="OMA" id="HTHETEL"/>
<protein>
    <recommendedName>
        <fullName evidence="3">peptidylglycine monooxygenase</fullName>
        <ecNumber evidence="3">1.14.17.3</ecNumber>
    </recommendedName>
</protein>
<evidence type="ECO:0000256" key="14">
    <source>
        <dbReference type="PIRSR" id="PIRSR600720-2"/>
    </source>
</evidence>
<dbReference type="SUPFAM" id="SSF49742">
    <property type="entry name" value="PHM/PNGase F"/>
    <property type="match status" value="2"/>
</dbReference>
<feature type="binding site" evidence="14">
    <location>
        <position position="332"/>
    </location>
    <ligand>
        <name>Cu(2+)</name>
        <dbReference type="ChEBI" id="CHEBI:29036"/>
        <label>1</label>
        <note>catalytic</note>
    </ligand>
</feature>
<dbReference type="GO" id="GO:0005507">
    <property type="term" value="F:copper ion binding"/>
    <property type="evidence" value="ECO:0007669"/>
    <property type="project" value="InterPro"/>
</dbReference>
<dbReference type="Gene3D" id="2.60.120.310">
    <property type="entry name" value="Copper type II, ascorbate-dependent monooxygenase, N-terminal domain"/>
    <property type="match status" value="1"/>
</dbReference>
<evidence type="ECO:0000256" key="7">
    <source>
        <dbReference type="ARBA" id="ARBA00022833"/>
    </source>
</evidence>
<dbReference type="PRINTS" id="PR00790">
    <property type="entry name" value="PAMONOXGNASE"/>
</dbReference>
<dbReference type="AlphaFoldDB" id="A0A8B7Z1W8"/>
<feature type="disulfide bond" evidence="15">
    <location>
        <begin position="195"/>
        <end position="219"/>
    </location>
</feature>
<gene>
    <name evidence="20" type="primary">LOC110982914</name>
</gene>
<evidence type="ECO:0000313" key="19">
    <source>
        <dbReference type="Proteomes" id="UP000694845"/>
    </source>
</evidence>
<dbReference type="GO" id="GO:0004504">
    <property type="term" value="F:peptidylglycine monooxygenase activity"/>
    <property type="evidence" value="ECO:0007669"/>
    <property type="project" value="UniProtKB-EC"/>
</dbReference>
<feature type="binding site" evidence="14">
    <location>
        <position position="402"/>
    </location>
    <ligand>
        <name>Cu(2+)</name>
        <dbReference type="ChEBI" id="CHEBI:29036"/>
        <label>1</label>
        <note>catalytic</note>
    </ligand>
</feature>
<feature type="disulfide bond" evidence="15">
    <location>
        <begin position="314"/>
        <end position="422"/>
    </location>
</feature>
<dbReference type="InterPro" id="IPR020611">
    <property type="entry name" value="Cu2_ascorb_mOase_CS-1"/>
</dbReference>
<dbReference type="EC" id="1.14.17.3" evidence="3"/>
<name>A0A8B7Z1W8_ACAPL</name>
<evidence type="ECO:0000256" key="12">
    <source>
        <dbReference type="ARBA" id="ARBA00023180"/>
    </source>
</evidence>
<dbReference type="GO" id="GO:0006518">
    <property type="term" value="P:peptide metabolic process"/>
    <property type="evidence" value="ECO:0007669"/>
    <property type="project" value="InterPro"/>
</dbReference>
<keyword evidence="4" id="KW-0964">Secreted</keyword>
<dbReference type="Pfam" id="PF01082">
    <property type="entry name" value="Cu2_monooxygen"/>
    <property type="match status" value="1"/>
</dbReference>
<comment type="catalytic activity">
    <reaction evidence="13">
        <text>a [peptide]-C-terminal glycine + 2 L-ascorbate + O2 = a [peptide]-C-terminal (2S)-2-hydroxyglycine + 2 monodehydro-L-ascorbate radical + H2O</text>
        <dbReference type="Rhea" id="RHEA:21452"/>
        <dbReference type="Rhea" id="RHEA-COMP:13486"/>
        <dbReference type="Rhea" id="RHEA-COMP:15321"/>
        <dbReference type="ChEBI" id="CHEBI:15377"/>
        <dbReference type="ChEBI" id="CHEBI:15379"/>
        <dbReference type="ChEBI" id="CHEBI:38290"/>
        <dbReference type="ChEBI" id="CHEBI:59513"/>
        <dbReference type="ChEBI" id="CHEBI:137000"/>
        <dbReference type="ChEBI" id="CHEBI:142768"/>
        <dbReference type="EC" id="1.14.17.3"/>
    </reaction>
</comment>
<keyword evidence="16" id="KW-0812">Transmembrane</keyword>
<evidence type="ECO:0000256" key="6">
    <source>
        <dbReference type="ARBA" id="ARBA00022729"/>
    </source>
</evidence>
<evidence type="ECO:0000256" key="11">
    <source>
        <dbReference type="ARBA" id="ARBA00023157"/>
    </source>
</evidence>
<feature type="binding site" evidence="14">
    <location>
        <position position="188"/>
    </location>
    <ligand>
        <name>Cu(2+)</name>
        <dbReference type="ChEBI" id="CHEBI:29036"/>
        <label>1</label>
        <note>catalytic</note>
    </ligand>
</feature>
<evidence type="ECO:0000256" key="2">
    <source>
        <dbReference type="ARBA" id="ARBA00010676"/>
    </source>
</evidence>
<keyword evidence="6" id="KW-0732">Signal</keyword>
<evidence type="ECO:0000256" key="15">
    <source>
        <dbReference type="PIRSR" id="PIRSR600720-3"/>
    </source>
</evidence>
<keyword evidence="7" id="KW-0862">Zinc</keyword>
<dbReference type="PANTHER" id="PTHR10680:SF14">
    <property type="entry name" value="PEPTIDYL-GLYCINE ALPHA-AMIDATING MONOOXYGENASE"/>
    <property type="match status" value="1"/>
</dbReference>
<evidence type="ECO:0000256" key="1">
    <source>
        <dbReference type="ARBA" id="ARBA00004613"/>
    </source>
</evidence>
<feature type="disulfide bond" evidence="15">
    <location>
        <begin position="162"/>
        <end position="207"/>
    </location>
</feature>
<feature type="binding site" evidence="14">
    <location>
        <position position="260"/>
    </location>
    <ligand>
        <name>Cu(2+)</name>
        <dbReference type="ChEBI" id="CHEBI:29036"/>
        <label>1</label>
        <note>catalytic</note>
    </ligand>
</feature>
<keyword evidence="9 14" id="KW-0186">Copper</keyword>
<dbReference type="GO" id="GO:0005576">
    <property type="term" value="C:extracellular region"/>
    <property type="evidence" value="ECO:0007669"/>
    <property type="project" value="UniProtKB-SubCell"/>
</dbReference>
<evidence type="ECO:0000256" key="16">
    <source>
        <dbReference type="SAM" id="Phobius"/>
    </source>
</evidence>
<dbReference type="Proteomes" id="UP000694845">
    <property type="component" value="Unplaced"/>
</dbReference>
<dbReference type="KEGG" id="aplc:110982914"/>
<feature type="domain" description="Copper type II ascorbate-dependent monooxygenase C-terminal" evidence="18">
    <location>
        <begin position="290"/>
        <end position="422"/>
    </location>
</feature>
<comment type="similarity">
    <text evidence="2">Belongs to the copper type II ascorbate-dependent monooxygenase family.</text>
</comment>
<keyword evidence="10" id="KW-0503">Monooxygenase</keyword>
<feature type="binding site" evidence="14">
    <location>
        <position position="330"/>
    </location>
    <ligand>
        <name>Cu(2+)</name>
        <dbReference type="ChEBI" id="CHEBI:29036"/>
        <label>1</label>
        <note>catalytic</note>
    </ligand>
</feature>
<evidence type="ECO:0000256" key="8">
    <source>
        <dbReference type="ARBA" id="ARBA00023002"/>
    </source>
</evidence>
<dbReference type="RefSeq" id="XP_022097391.1">
    <property type="nucleotide sequence ID" value="XM_022241699.1"/>
</dbReference>
<evidence type="ECO:0000256" key="9">
    <source>
        <dbReference type="ARBA" id="ARBA00023008"/>
    </source>
</evidence>
<dbReference type="InterPro" id="IPR000323">
    <property type="entry name" value="Cu2_ascorb_mOase_N"/>
</dbReference>
<dbReference type="PROSITE" id="PS00084">
    <property type="entry name" value="CU2_MONOOXYGENASE_1"/>
    <property type="match status" value="1"/>
</dbReference>
<dbReference type="Pfam" id="PF03712">
    <property type="entry name" value="Cu2_monoox_C"/>
    <property type="match status" value="1"/>
</dbReference>
<keyword evidence="19" id="KW-1185">Reference proteome</keyword>